<dbReference type="PANTHER" id="PTHR37422">
    <property type="entry name" value="TEICHURONIC ACID BIOSYNTHESIS PROTEIN TUAE"/>
    <property type="match status" value="1"/>
</dbReference>
<evidence type="ECO:0000313" key="7">
    <source>
        <dbReference type="EMBL" id="QIQ06260.1"/>
    </source>
</evidence>
<feature type="transmembrane region" description="Helical" evidence="5">
    <location>
        <begin position="298"/>
        <end position="316"/>
    </location>
</feature>
<comment type="subcellular location">
    <subcellularLocation>
        <location evidence="1">Membrane</location>
        <topology evidence="1">Multi-pass membrane protein</topology>
    </subcellularLocation>
</comment>
<keyword evidence="2 5" id="KW-0812">Transmembrane</keyword>
<feature type="domain" description="O-antigen ligase-related" evidence="6">
    <location>
        <begin position="141"/>
        <end position="279"/>
    </location>
</feature>
<name>A0A6G9H6Z1_9ACTN</name>
<feature type="transmembrane region" description="Helical" evidence="5">
    <location>
        <begin position="179"/>
        <end position="199"/>
    </location>
</feature>
<keyword evidence="4 5" id="KW-0472">Membrane</keyword>
<dbReference type="PANTHER" id="PTHR37422:SF13">
    <property type="entry name" value="LIPOPOLYSACCHARIDE BIOSYNTHESIS PROTEIN PA4999-RELATED"/>
    <property type="match status" value="1"/>
</dbReference>
<organism evidence="7 8">
    <name type="scientific">Streptomyces liangshanensis</name>
    <dbReference type="NCBI Taxonomy" id="2717324"/>
    <lineage>
        <taxon>Bacteria</taxon>
        <taxon>Bacillati</taxon>
        <taxon>Actinomycetota</taxon>
        <taxon>Actinomycetes</taxon>
        <taxon>Kitasatosporales</taxon>
        <taxon>Streptomycetaceae</taxon>
        <taxon>Streptomyces</taxon>
    </lineage>
</organism>
<evidence type="ECO:0000313" key="8">
    <source>
        <dbReference type="Proteomes" id="UP000501179"/>
    </source>
</evidence>
<feature type="transmembrane region" description="Helical" evidence="5">
    <location>
        <begin position="110"/>
        <end position="129"/>
    </location>
</feature>
<evidence type="ECO:0000256" key="1">
    <source>
        <dbReference type="ARBA" id="ARBA00004141"/>
    </source>
</evidence>
<dbReference type="InterPro" id="IPR051533">
    <property type="entry name" value="WaaL-like"/>
</dbReference>
<feature type="transmembrane region" description="Helical" evidence="5">
    <location>
        <begin position="73"/>
        <end position="89"/>
    </location>
</feature>
<sequence>MVDRMAVPAGRAAVRERGSAPDVVGAVVLGACAVWALISAAAGGGRPEGILLAVLALAAGYACGRISGGTVPVAAASVVAVAALAAAVVSGRDTPAASVAVATPQGDSGAVAALLALAAGAACCAATSARRHRSRVLLRLLAVTIAAAALLLGSVAGLVAVLGVLLCSLAAARMRRRSAALAGLALVAALVVGGSWAVAEDALPEGLSVSLEGQLTTNRVQLWHEAVDLAKEHPLLGVGPDRFGDLSPTALQSLDSDGKPHSAALQEVSEQGVVGLLLLATVFGWLLHGLVRSPCSTPVVLTAGATLTALATLASVGNALSFAPVTAGAGLLAGLATARPAGRLVPHALPALNRAPG</sequence>
<dbReference type="EMBL" id="CP050177">
    <property type="protein sequence ID" value="QIQ06260.1"/>
    <property type="molecule type" value="Genomic_DNA"/>
</dbReference>
<keyword evidence="3 5" id="KW-1133">Transmembrane helix</keyword>
<keyword evidence="7" id="KW-0436">Ligase</keyword>
<protein>
    <submittedName>
        <fullName evidence="7">O-antigen ligase family protein</fullName>
    </submittedName>
</protein>
<evidence type="ECO:0000259" key="6">
    <source>
        <dbReference type="Pfam" id="PF04932"/>
    </source>
</evidence>
<evidence type="ECO:0000256" key="3">
    <source>
        <dbReference type="ARBA" id="ARBA00022989"/>
    </source>
</evidence>
<dbReference type="InterPro" id="IPR007016">
    <property type="entry name" value="O-antigen_ligase-rel_domated"/>
</dbReference>
<dbReference type="Pfam" id="PF04932">
    <property type="entry name" value="Wzy_C"/>
    <property type="match status" value="1"/>
</dbReference>
<keyword evidence="8" id="KW-1185">Reference proteome</keyword>
<feature type="transmembrane region" description="Helical" evidence="5">
    <location>
        <begin position="272"/>
        <end position="291"/>
    </location>
</feature>
<proteinExistence type="predicted"/>
<gene>
    <name evidence="7" type="ORF">HA039_31645</name>
</gene>
<feature type="transmembrane region" description="Helical" evidence="5">
    <location>
        <begin position="23"/>
        <end position="42"/>
    </location>
</feature>
<reference evidence="7 8" key="1">
    <citation type="submission" date="2020-03" db="EMBL/GenBank/DDBJ databases">
        <title>A novel species.</title>
        <authorList>
            <person name="Gao J."/>
        </authorList>
    </citation>
    <scope>NUCLEOTIDE SEQUENCE [LARGE SCALE GENOMIC DNA]</scope>
    <source>
        <strain evidence="7 8">QMT-12</strain>
    </source>
</reference>
<dbReference type="AlphaFoldDB" id="A0A6G9H6Z1"/>
<evidence type="ECO:0000256" key="4">
    <source>
        <dbReference type="ARBA" id="ARBA00023136"/>
    </source>
</evidence>
<dbReference type="GO" id="GO:0016020">
    <property type="term" value="C:membrane"/>
    <property type="evidence" value="ECO:0007669"/>
    <property type="project" value="UniProtKB-SubCell"/>
</dbReference>
<dbReference type="Proteomes" id="UP000501179">
    <property type="component" value="Chromosome"/>
</dbReference>
<evidence type="ECO:0000256" key="2">
    <source>
        <dbReference type="ARBA" id="ARBA00022692"/>
    </source>
</evidence>
<evidence type="ECO:0000256" key="5">
    <source>
        <dbReference type="SAM" id="Phobius"/>
    </source>
</evidence>
<accession>A0A6G9H6Z1</accession>
<feature type="transmembrane region" description="Helical" evidence="5">
    <location>
        <begin position="141"/>
        <end position="167"/>
    </location>
</feature>
<dbReference type="GO" id="GO:0016874">
    <property type="term" value="F:ligase activity"/>
    <property type="evidence" value="ECO:0007669"/>
    <property type="project" value="UniProtKB-KW"/>
</dbReference>
<dbReference type="KEGG" id="slia:HA039_31645"/>